<keyword evidence="2" id="KW-1185">Reference proteome</keyword>
<keyword evidence="1" id="KW-0548">Nucleotidyltransferase</keyword>
<keyword evidence="1" id="KW-0695">RNA-directed DNA polymerase</keyword>
<dbReference type="EMBL" id="REGN01000173">
    <property type="protein sequence ID" value="RNA43875.1"/>
    <property type="molecule type" value="Genomic_DNA"/>
</dbReference>
<comment type="caution">
    <text evidence="1">The sequence shown here is derived from an EMBL/GenBank/DDBJ whole genome shotgun (WGS) entry which is preliminary data.</text>
</comment>
<dbReference type="Proteomes" id="UP000276133">
    <property type="component" value="Unassembled WGS sequence"/>
</dbReference>
<dbReference type="OrthoDB" id="426210at2759"/>
<dbReference type="AlphaFoldDB" id="A0A3M7T7A9"/>
<sequence length="108" mass="12677">MVCTPCFRQRPFNMLIKNVYLYRLAVKRISFVQAKKKNILARYLEHLRFVRDKVVDHLMAIKLIFRQQHGFVGNKSCVTNILETADMTTKTAENKRPVDMVMIDFAKA</sequence>
<reference evidence="1 2" key="1">
    <citation type="journal article" date="2018" name="Sci. Rep.">
        <title>Genomic signatures of local adaptation to the degree of environmental predictability in rotifers.</title>
        <authorList>
            <person name="Franch-Gras L."/>
            <person name="Hahn C."/>
            <person name="Garcia-Roger E.M."/>
            <person name="Carmona M.J."/>
            <person name="Serra M."/>
            <person name="Gomez A."/>
        </authorList>
    </citation>
    <scope>NUCLEOTIDE SEQUENCE [LARGE SCALE GENOMIC DNA]</scope>
    <source>
        <strain evidence="1">HYR1</strain>
    </source>
</reference>
<protein>
    <submittedName>
        <fullName evidence="1">RNA-directed DNA polymerase from mobile element jockey-like</fullName>
    </submittedName>
</protein>
<organism evidence="1 2">
    <name type="scientific">Brachionus plicatilis</name>
    <name type="common">Marine rotifer</name>
    <name type="synonym">Brachionus muelleri</name>
    <dbReference type="NCBI Taxonomy" id="10195"/>
    <lineage>
        <taxon>Eukaryota</taxon>
        <taxon>Metazoa</taxon>
        <taxon>Spiralia</taxon>
        <taxon>Gnathifera</taxon>
        <taxon>Rotifera</taxon>
        <taxon>Eurotatoria</taxon>
        <taxon>Monogononta</taxon>
        <taxon>Pseudotrocha</taxon>
        <taxon>Ploima</taxon>
        <taxon>Brachionidae</taxon>
        <taxon>Brachionus</taxon>
    </lineage>
</organism>
<accession>A0A3M7T7A9</accession>
<proteinExistence type="predicted"/>
<evidence type="ECO:0000313" key="2">
    <source>
        <dbReference type="Proteomes" id="UP000276133"/>
    </source>
</evidence>
<evidence type="ECO:0000313" key="1">
    <source>
        <dbReference type="EMBL" id="RNA43875.1"/>
    </source>
</evidence>
<keyword evidence="1" id="KW-0808">Transferase</keyword>
<dbReference type="GO" id="GO:0003964">
    <property type="term" value="F:RNA-directed DNA polymerase activity"/>
    <property type="evidence" value="ECO:0007669"/>
    <property type="project" value="UniProtKB-KW"/>
</dbReference>
<name>A0A3M7T7A9_BRAPC</name>
<gene>
    <name evidence="1" type="ORF">BpHYR1_026133</name>
</gene>